<feature type="domain" description="Glycosyl hydrolase family 30 beta sandwich" evidence="6">
    <location>
        <begin position="405"/>
        <end position="485"/>
    </location>
</feature>
<dbReference type="AlphaFoldDB" id="A0A1I3HV73"/>
<feature type="domain" description="Glycosyl hydrolase family 30 TIM-barrel" evidence="5">
    <location>
        <begin position="50"/>
        <end position="383"/>
    </location>
</feature>
<dbReference type="Gene3D" id="3.20.20.80">
    <property type="entry name" value="Glycosidases"/>
    <property type="match status" value="1"/>
</dbReference>
<evidence type="ECO:0000256" key="3">
    <source>
        <dbReference type="ARBA" id="ARBA00022801"/>
    </source>
</evidence>
<dbReference type="PANTHER" id="PTHR11069">
    <property type="entry name" value="GLUCOSYLCERAMIDASE"/>
    <property type="match status" value="1"/>
</dbReference>
<dbReference type="PANTHER" id="PTHR11069:SF23">
    <property type="entry name" value="LYSOSOMAL ACID GLUCOSYLCERAMIDASE"/>
    <property type="match status" value="1"/>
</dbReference>
<dbReference type="PRINTS" id="PR00843">
    <property type="entry name" value="GLHYDRLASE30"/>
</dbReference>
<sequence>MKIEKLYETAKDTAERIWELSPDDRVYAGGGWIPTTLTLKPEETHQKFYGFGGALTESSGYVLSRLPSLIRKQAIEAYYNPTTGNAYRFARIHMNSCDFSLDNWACVPEKDETLKSFSMERTDKYISPLAVEVQNAAKNAGSNVQFLMSPWSPPLWMKDNGDMNHGGHLLESYRELWAQYFVTFIKKMAERDIKISFVTIQNEPAAVQSWDSCEYSATEEGEFAANYLGPALEKAGLGEVKIYIWDHNRDLALERLEESLKVPGASKYVAGLAFHWYSGDQYDNIKTISEKYPDIDLIFTEGCIEGGPRNGAWFTGERYAHNIINDLRSGCTKWIDWNIVLDMKGGPNHVGNYCDAPILADEKEGTIHFQSSFYYIGHFSRFIKPGAERISSDFFSWMTPATVSGHLRDEAETVAFRNPDGTIILVVTNRTEADLVFEFKIEAAGKVQSADIRNWEKARTAAAETDNNSAAPLYLKCPPRAIQTWVLKDN</sequence>
<reference evidence="8" key="1">
    <citation type="submission" date="2016-10" db="EMBL/GenBank/DDBJ databases">
        <authorList>
            <person name="Varghese N."/>
            <person name="Submissions S."/>
        </authorList>
    </citation>
    <scope>NUCLEOTIDE SEQUENCE [LARGE SCALE GENOMIC DNA]</scope>
    <source>
        <strain evidence="8">XBD1002</strain>
    </source>
</reference>
<gene>
    <name evidence="7" type="ORF">SAMN04487775_10196</name>
</gene>
<dbReference type="InterPro" id="IPR013780">
    <property type="entry name" value="Glyco_hydro_b"/>
</dbReference>
<evidence type="ECO:0000313" key="7">
    <source>
        <dbReference type="EMBL" id="SFI39499.1"/>
    </source>
</evidence>
<dbReference type="SUPFAM" id="SSF51445">
    <property type="entry name" value="(Trans)glycosidases"/>
    <property type="match status" value="1"/>
</dbReference>
<dbReference type="RefSeq" id="WP_074929667.1">
    <property type="nucleotide sequence ID" value="NZ_FORI01000001.1"/>
</dbReference>
<dbReference type="InterPro" id="IPR001139">
    <property type="entry name" value="Glyco_hydro_30"/>
</dbReference>
<dbReference type="Pfam" id="PF02055">
    <property type="entry name" value="Glyco_hydro_30"/>
    <property type="match status" value="1"/>
</dbReference>
<dbReference type="InterPro" id="IPR017853">
    <property type="entry name" value="GH"/>
</dbReference>
<name>A0A1I3HV73_9SPIR</name>
<keyword evidence="4" id="KW-0326">Glycosidase</keyword>
<keyword evidence="2" id="KW-0732">Signal</keyword>
<dbReference type="InterPro" id="IPR033452">
    <property type="entry name" value="GH30_C"/>
</dbReference>
<proteinExistence type="inferred from homology"/>
<evidence type="ECO:0000259" key="5">
    <source>
        <dbReference type="Pfam" id="PF02055"/>
    </source>
</evidence>
<keyword evidence="3 4" id="KW-0378">Hydrolase</keyword>
<dbReference type="GO" id="GO:0016020">
    <property type="term" value="C:membrane"/>
    <property type="evidence" value="ECO:0007669"/>
    <property type="project" value="GOC"/>
</dbReference>
<evidence type="ECO:0000256" key="1">
    <source>
        <dbReference type="ARBA" id="ARBA00005382"/>
    </source>
</evidence>
<organism evidence="7 8">
    <name type="scientific">Treponema bryantii</name>
    <dbReference type="NCBI Taxonomy" id="163"/>
    <lineage>
        <taxon>Bacteria</taxon>
        <taxon>Pseudomonadati</taxon>
        <taxon>Spirochaetota</taxon>
        <taxon>Spirochaetia</taxon>
        <taxon>Spirochaetales</taxon>
        <taxon>Treponemataceae</taxon>
        <taxon>Treponema</taxon>
    </lineage>
</organism>
<keyword evidence="8" id="KW-1185">Reference proteome</keyword>
<dbReference type="Pfam" id="PF17189">
    <property type="entry name" value="Glyco_hydro_30C"/>
    <property type="match status" value="1"/>
</dbReference>
<evidence type="ECO:0000256" key="2">
    <source>
        <dbReference type="ARBA" id="ARBA00022729"/>
    </source>
</evidence>
<dbReference type="GO" id="GO:0006680">
    <property type="term" value="P:glucosylceramide catabolic process"/>
    <property type="evidence" value="ECO:0007669"/>
    <property type="project" value="TreeGrafter"/>
</dbReference>
<accession>A0A1I3HV73</accession>
<dbReference type="GO" id="GO:0004348">
    <property type="term" value="F:glucosylceramidase activity"/>
    <property type="evidence" value="ECO:0007669"/>
    <property type="project" value="InterPro"/>
</dbReference>
<protein>
    <submittedName>
        <fullName evidence="7">Glucosylceramidase</fullName>
    </submittedName>
</protein>
<dbReference type="Gene3D" id="2.60.40.1180">
    <property type="entry name" value="Golgi alpha-mannosidase II"/>
    <property type="match status" value="1"/>
</dbReference>
<evidence type="ECO:0000313" key="8">
    <source>
        <dbReference type="Proteomes" id="UP000182737"/>
    </source>
</evidence>
<dbReference type="InterPro" id="IPR033453">
    <property type="entry name" value="Glyco_hydro_30_TIM-barrel"/>
</dbReference>
<evidence type="ECO:0000259" key="6">
    <source>
        <dbReference type="Pfam" id="PF17189"/>
    </source>
</evidence>
<dbReference type="EMBL" id="FORI01000001">
    <property type="protein sequence ID" value="SFI39499.1"/>
    <property type="molecule type" value="Genomic_DNA"/>
</dbReference>
<comment type="similarity">
    <text evidence="1 4">Belongs to the glycosyl hydrolase 30 family.</text>
</comment>
<evidence type="ECO:0000256" key="4">
    <source>
        <dbReference type="RuleBase" id="RU361188"/>
    </source>
</evidence>
<dbReference type="OrthoDB" id="9806701at2"/>
<dbReference type="Proteomes" id="UP000182737">
    <property type="component" value="Unassembled WGS sequence"/>
</dbReference>